<dbReference type="Pfam" id="PF09044">
    <property type="entry name" value="Kp4"/>
    <property type="match status" value="1"/>
</dbReference>
<organism evidence="3 4">
    <name type="scientific">Echria macrotheca</name>
    <dbReference type="NCBI Taxonomy" id="438768"/>
    <lineage>
        <taxon>Eukaryota</taxon>
        <taxon>Fungi</taxon>
        <taxon>Dikarya</taxon>
        <taxon>Ascomycota</taxon>
        <taxon>Pezizomycotina</taxon>
        <taxon>Sordariomycetes</taxon>
        <taxon>Sordariomycetidae</taxon>
        <taxon>Sordariales</taxon>
        <taxon>Schizotheciaceae</taxon>
        <taxon>Echria</taxon>
    </lineage>
</organism>
<dbReference type="Proteomes" id="UP001239445">
    <property type="component" value="Unassembled WGS sequence"/>
</dbReference>
<feature type="signal peptide" evidence="1">
    <location>
        <begin position="1"/>
        <end position="23"/>
    </location>
</feature>
<dbReference type="Gene3D" id="3.30.430.10">
    <property type="entry name" value="Killer Toxin P4, subunit A"/>
    <property type="match status" value="1"/>
</dbReference>
<protein>
    <recommendedName>
        <fullName evidence="2">Killer toxin Kp4 domain-containing protein</fullName>
    </recommendedName>
</protein>
<evidence type="ECO:0000313" key="3">
    <source>
        <dbReference type="EMBL" id="KAK1760317.1"/>
    </source>
</evidence>
<sequence length="154" mass="16621">MHLPPLITTLLLAAATAPSPTLAKGINSAGMHCDGSILCGPIGQMTKPCRPAPLQQLKNELERVDTTRFYRDHERIVCLGGTGLRDLCLYLKHTNGSTAERFNYLVQELLDFGCRVCGGVPTDWPETNSVVEGELKANMVLNGCRKGGRGPGLC</sequence>
<evidence type="ECO:0000256" key="1">
    <source>
        <dbReference type="SAM" id="SignalP"/>
    </source>
</evidence>
<comment type="caution">
    <text evidence="3">The sequence shown here is derived from an EMBL/GenBank/DDBJ whole genome shotgun (WGS) entry which is preliminary data.</text>
</comment>
<evidence type="ECO:0000259" key="2">
    <source>
        <dbReference type="Pfam" id="PF09044"/>
    </source>
</evidence>
<gene>
    <name evidence="3" type="ORF">QBC47DRAFT_427446</name>
</gene>
<dbReference type="InterPro" id="IPR015131">
    <property type="entry name" value="Killer_tox_Kp4"/>
</dbReference>
<feature type="domain" description="Killer toxin Kp4" evidence="2">
    <location>
        <begin position="21"/>
        <end position="140"/>
    </location>
</feature>
<accession>A0AAJ0FAP3</accession>
<evidence type="ECO:0000313" key="4">
    <source>
        <dbReference type="Proteomes" id="UP001239445"/>
    </source>
</evidence>
<dbReference type="AlphaFoldDB" id="A0AAJ0FAP3"/>
<proteinExistence type="predicted"/>
<dbReference type="EMBL" id="MU839827">
    <property type="protein sequence ID" value="KAK1760317.1"/>
    <property type="molecule type" value="Genomic_DNA"/>
</dbReference>
<dbReference type="InterPro" id="IPR011329">
    <property type="entry name" value="Killer_tox_Kp4/SMK"/>
</dbReference>
<feature type="chain" id="PRO_5042498403" description="Killer toxin Kp4 domain-containing protein" evidence="1">
    <location>
        <begin position="24"/>
        <end position="154"/>
    </location>
</feature>
<keyword evidence="4" id="KW-1185">Reference proteome</keyword>
<name>A0AAJ0FAP3_9PEZI</name>
<keyword evidence="1" id="KW-0732">Signal</keyword>
<dbReference type="SUPFAM" id="SSF55221">
    <property type="entry name" value="Yeast killer toxins"/>
    <property type="match status" value="1"/>
</dbReference>
<reference evidence="3" key="1">
    <citation type="submission" date="2023-06" db="EMBL/GenBank/DDBJ databases">
        <title>Genome-scale phylogeny and comparative genomics of the fungal order Sordariales.</title>
        <authorList>
            <consortium name="Lawrence Berkeley National Laboratory"/>
            <person name="Hensen N."/>
            <person name="Bonometti L."/>
            <person name="Westerberg I."/>
            <person name="Brannstrom I.O."/>
            <person name="Guillou S."/>
            <person name="Cros-Aarteil S."/>
            <person name="Calhoun S."/>
            <person name="Haridas S."/>
            <person name="Kuo A."/>
            <person name="Mondo S."/>
            <person name="Pangilinan J."/>
            <person name="Riley R."/>
            <person name="Labutti K."/>
            <person name="Andreopoulos B."/>
            <person name="Lipzen A."/>
            <person name="Chen C."/>
            <person name="Yanf M."/>
            <person name="Daum C."/>
            <person name="Ng V."/>
            <person name="Clum A."/>
            <person name="Steindorff A."/>
            <person name="Ohm R."/>
            <person name="Martin F."/>
            <person name="Silar P."/>
            <person name="Natvig D."/>
            <person name="Lalanne C."/>
            <person name="Gautier V."/>
            <person name="Ament-Velasquez S.L."/>
            <person name="Kruys A."/>
            <person name="Hutchinson M.I."/>
            <person name="Powell A.J."/>
            <person name="Barry K."/>
            <person name="Miller A.N."/>
            <person name="Grigoriev I.V."/>
            <person name="Debuchy R."/>
            <person name="Gladieux P."/>
            <person name="Thoren M.H."/>
            <person name="Johannesson H."/>
        </authorList>
    </citation>
    <scope>NUCLEOTIDE SEQUENCE</scope>
    <source>
        <strain evidence="3">PSN4</strain>
    </source>
</reference>
<dbReference type="GO" id="GO:0005576">
    <property type="term" value="C:extracellular region"/>
    <property type="evidence" value="ECO:0007669"/>
    <property type="project" value="InterPro"/>
</dbReference>